<keyword evidence="2" id="KW-0677">Repeat</keyword>
<feature type="repeat" description="WD" evidence="3">
    <location>
        <begin position="166"/>
        <end position="195"/>
    </location>
</feature>
<dbReference type="SUPFAM" id="SSF50978">
    <property type="entry name" value="WD40 repeat-like"/>
    <property type="match status" value="1"/>
</dbReference>
<dbReference type="Pfam" id="PF00400">
    <property type="entry name" value="WD40"/>
    <property type="match status" value="3"/>
</dbReference>
<evidence type="ECO:0000256" key="1">
    <source>
        <dbReference type="ARBA" id="ARBA00022574"/>
    </source>
</evidence>
<reference evidence="4" key="1">
    <citation type="submission" date="2025-08" db="UniProtKB">
        <authorList>
            <consortium name="Ensembl"/>
        </authorList>
    </citation>
    <scope>IDENTIFICATION</scope>
</reference>
<dbReference type="PANTHER" id="PTHR44324:SF3">
    <property type="entry name" value="WD REPEAT-CONTAINING PROTEIN 49-LIKE"/>
    <property type="match status" value="1"/>
</dbReference>
<dbReference type="InterPro" id="IPR019775">
    <property type="entry name" value="WD40_repeat_CS"/>
</dbReference>
<organism evidence="4 5">
    <name type="scientific">Periophthalmus magnuspinnatus</name>
    <dbReference type="NCBI Taxonomy" id="409849"/>
    <lineage>
        <taxon>Eukaryota</taxon>
        <taxon>Metazoa</taxon>
        <taxon>Chordata</taxon>
        <taxon>Craniata</taxon>
        <taxon>Vertebrata</taxon>
        <taxon>Euteleostomi</taxon>
        <taxon>Actinopterygii</taxon>
        <taxon>Neopterygii</taxon>
        <taxon>Teleostei</taxon>
        <taxon>Neoteleostei</taxon>
        <taxon>Acanthomorphata</taxon>
        <taxon>Gobiaria</taxon>
        <taxon>Gobiiformes</taxon>
        <taxon>Gobioidei</taxon>
        <taxon>Gobiidae</taxon>
        <taxon>Oxudercinae</taxon>
        <taxon>Periophthalmus</taxon>
    </lineage>
</organism>
<name>A0A3B3ZKG4_9GOBI</name>
<evidence type="ECO:0000313" key="4">
    <source>
        <dbReference type="Ensembl" id="ENSPMGP00000005040.1"/>
    </source>
</evidence>
<proteinExistence type="predicted"/>
<keyword evidence="1 3" id="KW-0853">WD repeat</keyword>
<dbReference type="PROSITE" id="PS50082">
    <property type="entry name" value="WD_REPEATS_2"/>
    <property type="match status" value="1"/>
</dbReference>
<dbReference type="PRINTS" id="PR00320">
    <property type="entry name" value="GPROTEINBRPT"/>
</dbReference>
<dbReference type="InterPro" id="IPR051242">
    <property type="entry name" value="WD-EF-hand_domain"/>
</dbReference>
<dbReference type="SMART" id="SM00320">
    <property type="entry name" value="WD40"/>
    <property type="match status" value="6"/>
</dbReference>
<dbReference type="PROSITE" id="PS00678">
    <property type="entry name" value="WD_REPEATS_1"/>
    <property type="match status" value="1"/>
</dbReference>
<dbReference type="PANTHER" id="PTHR44324">
    <property type="entry name" value="WD40 REPEAT DOMAIN 95"/>
    <property type="match status" value="1"/>
</dbReference>
<sequence length="417" mass="45828">MPVSVFQGVKCFDHNVPLQLIVTGGSDCAVRLWARYVTTRPLATLLGHHAAVIDVAIYQPVEQIFSYSRDAVSLRIWDITTHGCLKTVRLHFPCLQAAQIPEHGNFPFLLLSQPLPDEMSPHLLVGCKDYLALLSLSDRQGLGQGGRLTDQLADGRPKVPLSCALYNPTLQQVVTGSMDSTVCVWDLETGRKALHISSSHGEEELSCMALDTSQRRLITGAHNGTIKVIDHIISLECSVVVATLLKSVYRNVPPVDCLIFLQHRAGNRHLRNKGVLVSSQSDDCVLTLSSNQSENTVLVSGDTAGRLHIWDISHYGLDIPDQVGFILFGPPLLHCWRAHTGAVMAAEVLKMADTLFILSASADGSAGLWTQDGDHAGSFGQEVLWNLTDACSFQAKRFMIKNGHSIFYFSDYLQCWE</sequence>
<evidence type="ECO:0000256" key="2">
    <source>
        <dbReference type="ARBA" id="ARBA00022737"/>
    </source>
</evidence>
<dbReference type="Gene3D" id="2.130.10.10">
    <property type="entry name" value="YVTN repeat-like/Quinoprotein amine dehydrogenase"/>
    <property type="match status" value="2"/>
</dbReference>
<evidence type="ECO:0000313" key="5">
    <source>
        <dbReference type="Proteomes" id="UP000261520"/>
    </source>
</evidence>
<evidence type="ECO:0000256" key="3">
    <source>
        <dbReference type="PROSITE-ProRule" id="PRU00221"/>
    </source>
</evidence>
<dbReference type="Proteomes" id="UP000261520">
    <property type="component" value="Unplaced"/>
</dbReference>
<reference evidence="4" key="2">
    <citation type="submission" date="2025-09" db="UniProtKB">
        <authorList>
            <consortium name="Ensembl"/>
        </authorList>
    </citation>
    <scope>IDENTIFICATION</scope>
</reference>
<dbReference type="InterPro" id="IPR001680">
    <property type="entry name" value="WD40_rpt"/>
</dbReference>
<protein>
    <submittedName>
        <fullName evidence="4">Uncharacterized protein</fullName>
    </submittedName>
</protein>
<keyword evidence="5" id="KW-1185">Reference proteome</keyword>
<accession>A0A3B3ZKG4</accession>
<dbReference type="InterPro" id="IPR015943">
    <property type="entry name" value="WD40/YVTN_repeat-like_dom_sf"/>
</dbReference>
<dbReference type="InterPro" id="IPR020472">
    <property type="entry name" value="WD40_PAC1"/>
</dbReference>
<dbReference type="STRING" id="409849.ENSPMGP00000005040"/>
<dbReference type="AlphaFoldDB" id="A0A3B3ZKG4"/>
<dbReference type="InterPro" id="IPR036322">
    <property type="entry name" value="WD40_repeat_dom_sf"/>
</dbReference>
<dbReference type="Ensembl" id="ENSPMGT00000005347.1">
    <property type="protein sequence ID" value="ENSPMGP00000005040.1"/>
    <property type="gene ID" value="ENSPMGG00000004254.1"/>
</dbReference>